<dbReference type="InterPro" id="IPR040358">
    <property type="entry name" value="At4g22758-like"/>
</dbReference>
<organism evidence="3">
    <name type="scientific">Opuntia streptacantha</name>
    <name type="common">Prickly pear cactus</name>
    <name type="synonym">Opuntia cardona</name>
    <dbReference type="NCBI Taxonomy" id="393608"/>
    <lineage>
        <taxon>Eukaryota</taxon>
        <taxon>Viridiplantae</taxon>
        <taxon>Streptophyta</taxon>
        <taxon>Embryophyta</taxon>
        <taxon>Tracheophyta</taxon>
        <taxon>Spermatophyta</taxon>
        <taxon>Magnoliopsida</taxon>
        <taxon>eudicotyledons</taxon>
        <taxon>Gunneridae</taxon>
        <taxon>Pentapetalae</taxon>
        <taxon>Caryophyllales</taxon>
        <taxon>Cactineae</taxon>
        <taxon>Cactaceae</taxon>
        <taxon>Opuntioideae</taxon>
        <taxon>Opuntia</taxon>
    </lineage>
</organism>
<protein>
    <recommendedName>
        <fullName evidence="2">DUF7054 domain-containing protein</fullName>
    </recommendedName>
</protein>
<name>A0A7C8YMA5_OPUST</name>
<dbReference type="EMBL" id="GISG01035916">
    <property type="protein sequence ID" value="MBA4621879.1"/>
    <property type="molecule type" value="Transcribed_RNA"/>
</dbReference>
<sequence>MKRNISEKSLAGSQQTNKQMIPKSRKRSSHCFECHKESLGIGANTKRFLISVSVLGSPGPFRFLVNEEEFVVHVIDTALKLYSKEGRLPHLNSDPNQFFLYCANLGSDVMSPWDEIGSFEARNFVLCKKPEQLPNMTEGRSEMLLRKKQGSGWKSWLNKSLSLKILSH</sequence>
<dbReference type="PANTHER" id="PTHR33270:SF5">
    <property type="entry name" value="GB|AAC00605.1"/>
    <property type="match status" value="1"/>
</dbReference>
<dbReference type="AlphaFoldDB" id="A0A7C8YMA5"/>
<proteinExistence type="predicted"/>
<dbReference type="PANTHER" id="PTHR33270">
    <property type="entry name" value="BNAC05G50380D PROTEIN"/>
    <property type="match status" value="1"/>
</dbReference>
<feature type="domain" description="DUF7054" evidence="2">
    <location>
        <begin position="45"/>
        <end position="127"/>
    </location>
</feature>
<evidence type="ECO:0000259" key="2">
    <source>
        <dbReference type="Pfam" id="PF23156"/>
    </source>
</evidence>
<dbReference type="Pfam" id="PF23156">
    <property type="entry name" value="DUF7054"/>
    <property type="match status" value="1"/>
</dbReference>
<evidence type="ECO:0000313" key="3">
    <source>
        <dbReference type="EMBL" id="MBA4621879.1"/>
    </source>
</evidence>
<feature type="region of interest" description="Disordered" evidence="1">
    <location>
        <begin position="1"/>
        <end position="28"/>
    </location>
</feature>
<reference evidence="3" key="2">
    <citation type="submission" date="2020-07" db="EMBL/GenBank/DDBJ databases">
        <authorList>
            <person name="Vera ALvarez R."/>
            <person name="Arias-Moreno D.M."/>
            <person name="Jimenez-Jacinto V."/>
            <person name="Jimenez-Bremont J.F."/>
            <person name="Swaminathan K."/>
            <person name="Moose S.P."/>
            <person name="Guerrero-Gonzalez M.L."/>
            <person name="Marino-Ramirez L."/>
            <person name="Landsman D."/>
            <person name="Rodriguez-Kessler M."/>
            <person name="Delgado-Sanchez P."/>
        </authorList>
    </citation>
    <scope>NUCLEOTIDE SEQUENCE</scope>
    <source>
        <tissue evidence="3">Cladode</tissue>
    </source>
</reference>
<evidence type="ECO:0000256" key="1">
    <source>
        <dbReference type="SAM" id="MobiDB-lite"/>
    </source>
</evidence>
<reference evidence="3" key="1">
    <citation type="journal article" date="2013" name="J. Plant Res.">
        <title>Effect of fungi and light on seed germination of three Opuntia species from semiarid lands of central Mexico.</title>
        <authorList>
            <person name="Delgado-Sanchez P."/>
            <person name="Jimenez-Bremont J.F."/>
            <person name="Guerrero-Gonzalez Mde L."/>
            <person name="Flores J."/>
        </authorList>
    </citation>
    <scope>NUCLEOTIDE SEQUENCE</scope>
    <source>
        <tissue evidence="3">Cladode</tissue>
    </source>
</reference>
<dbReference type="InterPro" id="IPR055482">
    <property type="entry name" value="DUF7054"/>
</dbReference>
<accession>A0A7C8YMA5</accession>